<keyword evidence="2" id="KW-1185">Reference proteome</keyword>
<accession>A0A1H2LZA3</accession>
<evidence type="ECO:0000313" key="1">
    <source>
        <dbReference type="EMBL" id="SDU86249.1"/>
    </source>
</evidence>
<name>A0A1H2LZA3_9ACTN</name>
<protein>
    <submittedName>
        <fullName evidence="1">Uncharacterized protein</fullName>
    </submittedName>
</protein>
<organism evidence="1 2">
    <name type="scientific">Microlunatus sagamiharensis</name>
    <dbReference type="NCBI Taxonomy" id="546874"/>
    <lineage>
        <taxon>Bacteria</taxon>
        <taxon>Bacillati</taxon>
        <taxon>Actinomycetota</taxon>
        <taxon>Actinomycetes</taxon>
        <taxon>Propionibacteriales</taxon>
        <taxon>Propionibacteriaceae</taxon>
        <taxon>Microlunatus</taxon>
    </lineage>
</organism>
<proteinExistence type="predicted"/>
<dbReference type="RefSeq" id="WP_091073591.1">
    <property type="nucleotide sequence ID" value="NZ_LT629799.1"/>
</dbReference>
<dbReference type="PROSITE" id="PS51257">
    <property type="entry name" value="PROKAR_LIPOPROTEIN"/>
    <property type="match status" value="1"/>
</dbReference>
<evidence type="ECO:0000313" key="2">
    <source>
        <dbReference type="Proteomes" id="UP000198825"/>
    </source>
</evidence>
<gene>
    <name evidence="1" type="ORF">SAMN04488544_1124</name>
</gene>
<dbReference type="AlphaFoldDB" id="A0A1H2LZA3"/>
<dbReference type="STRING" id="546874.SAMN04488544_1124"/>
<reference evidence="2" key="1">
    <citation type="submission" date="2016-10" db="EMBL/GenBank/DDBJ databases">
        <authorList>
            <person name="Varghese N."/>
            <person name="Submissions S."/>
        </authorList>
    </citation>
    <scope>NUCLEOTIDE SEQUENCE [LARGE SCALE GENOMIC DNA]</scope>
    <source>
        <strain evidence="2">DSM 21743</strain>
    </source>
</reference>
<dbReference type="Proteomes" id="UP000198825">
    <property type="component" value="Chromosome I"/>
</dbReference>
<dbReference type="EMBL" id="LT629799">
    <property type="protein sequence ID" value="SDU86249.1"/>
    <property type="molecule type" value="Genomic_DNA"/>
</dbReference>
<sequence>MTDVREELSAEPRQLSPRTRLLVGGGAALLACASLLTGSHPPGCTTSAPGPSTAAPWATSDDPLVRSLHFSALDRARAPHDLVPAGVLASDVAPTSRDVGAVDGVQVYLARGHGFTCLAVDGRKAGYAVAQQCLLDVTVANRGLYLSVGYDTPAGTPVSRWPPDQHDSLLVVAVPDDATVLTGASTEHMADLPNAAVLRPSEGEVLLQRGDRPPVTLQRAVEDVPAGC</sequence>